<proteinExistence type="predicted"/>
<dbReference type="PANTHER" id="PTHR47510:SF3">
    <property type="entry name" value="ENDO_EXONUCLEASE_PHOSPHATASE DOMAIN-CONTAINING PROTEIN"/>
    <property type="match status" value="1"/>
</dbReference>
<sequence length="174" mass="19927">MGHVGSLFNKLDELTALTRLQQKYKESSLMCFTETWLSDTTPDSVVALDGFKLVRADRGWKESGKRKGGGLADEYTSSPLPPLGRSDHNLVHLHPEYTPRVRRQPAQKKTVKLWTYEANERLRDCFETTDWDTLCSCHGDDINSLTHCITDYINFCVENTMPTKRVQCFANRKP</sequence>
<evidence type="ECO:0000313" key="2">
    <source>
        <dbReference type="Proteomes" id="UP001187415"/>
    </source>
</evidence>
<reference evidence="1" key="1">
    <citation type="submission" date="2023-07" db="EMBL/GenBank/DDBJ databases">
        <title>Chromosome-level Genome Assembly of Striped Snakehead (Channa striata).</title>
        <authorList>
            <person name="Liu H."/>
        </authorList>
    </citation>
    <scope>NUCLEOTIDE SEQUENCE</scope>
    <source>
        <strain evidence="1">Gz</strain>
        <tissue evidence="1">Muscle</tissue>
    </source>
</reference>
<dbReference type="EMBL" id="JAUPFM010000001">
    <property type="protein sequence ID" value="KAK2863621.1"/>
    <property type="molecule type" value="Genomic_DNA"/>
</dbReference>
<organism evidence="1 2">
    <name type="scientific">Channa striata</name>
    <name type="common">Snakehead murrel</name>
    <name type="synonym">Ophicephalus striatus</name>
    <dbReference type="NCBI Taxonomy" id="64152"/>
    <lineage>
        <taxon>Eukaryota</taxon>
        <taxon>Metazoa</taxon>
        <taxon>Chordata</taxon>
        <taxon>Craniata</taxon>
        <taxon>Vertebrata</taxon>
        <taxon>Euteleostomi</taxon>
        <taxon>Actinopterygii</taxon>
        <taxon>Neopterygii</taxon>
        <taxon>Teleostei</taxon>
        <taxon>Neoteleostei</taxon>
        <taxon>Acanthomorphata</taxon>
        <taxon>Anabantaria</taxon>
        <taxon>Anabantiformes</taxon>
        <taxon>Channoidei</taxon>
        <taxon>Channidae</taxon>
        <taxon>Channa</taxon>
    </lineage>
</organism>
<dbReference type="PANTHER" id="PTHR47510">
    <property type="entry name" value="REVERSE TRANSCRIPTASE DOMAIN-CONTAINING PROTEIN"/>
    <property type="match status" value="1"/>
</dbReference>
<dbReference type="Proteomes" id="UP001187415">
    <property type="component" value="Unassembled WGS sequence"/>
</dbReference>
<gene>
    <name evidence="1" type="ORF">Q5P01_003154</name>
</gene>
<accession>A0AA88NU39</accession>
<protein>
    <submittedName>
        <fullName evidence="1">Uncharacterized protein</fullName>
    </submittedName>
</protein>
<keyword evidence="2" id="KW-1185">Reference proteome</keyword>
<dbReference type="AlphaFoldDB" id="A0AA88NU39"/>
<name>A0AA88NU39_CHASR</name>
<comment type="caution">
    <text evidence="1">The sequence shown here is derived from an EMBL/GenBank/DDBJ whole genome shotgun (WGS) entry which is preliminary data.</text>
</comment>
<evidence type="ECO:0000313" key="1">
    <source>
        <dbReference type="EMBL" id="KAK2863621.1"/>
    </source>
</evidence>